<dbReference type="Proteomes" id="UP001168167">
    <property type="component" value="Unassembled WGS sequence"/>
</dbReference>
<proteinExistence type="predicted"/>
<comment type="caution">
    <text evidence="1">The sequence shown here is derived from an EMBL/GenBank/DDBJ whole genome shotgun (WGS) entry which is preliminary data.</text>
</comment>
<dbReference type="Pfam" id="PF02597">
    <property type="entry name" value="ThiS"/>
    <property type="match status" value="1"/>
</dbReference>
<evidence type="ECO:0000313" key="1">
    <source>
        <dbReference type="EMBL" id="MDM5147974.1"/>
    </source>
</evidence>
<accession>A0ABT7QMQ8</accession>
<name>A0ABT7QMQ8_9GAMM</name>
<keyword evidence="2" id="KW-1185">Reference proteome</keyword>
<organism evidence="1 2">
    <name type="scientific">Candidatus Doriopsillibacter californiensis</name>
    <dbReference type="NCBI Taxonomy" id="2970740"/>
    <lineage>
        <taxon>Bacteria</taxon>
        <taxon>Pseudomonadati</taxon>
        <taxon>Pseudomonadota</taxon>
        <taxon>Gammaproteobacteria</taxon>
        <taxon>Candidatus Tethybacterales</taxon>
        <taxon>Candidatus Persebacteraceae</taxon>
        <taxon>Candidatus Doriopsillibacter</taxon>
    </lineage>
</organism>
<evidence type="ECO:0000313" key="2">
    <source>
        <dbReference type="Proteomes" id="UP001168167"/>
    </source>
</evidence>
<dbReference type="InterPro" id="IPR016155">
    <property type="entry name" value="Mopterin_synth/thiamin_S_b"/>
</dbReference>
<dbReference type="InterPro" id="IPR012675">
    <property type="entry name" value="Beta-grasp_dom_sf"/>
</dbReference>
<reference evidence="1" key="2">
    <citation type="journal article" date="2023" name="Microbiome">
        <title>Synthase-selected sorting approach identifies a beta-lactone synthase in a nudibranch symbiotic bacterium.</title>
        <authorList>
            <person name="Dzunkova M."/>
            <person name="La Clair J.J."/>
            <person name="Tyml T."/>
            <person name="Doud D."/>
            <person name="Schulz F."/>
            <person name="Piquer-Esteban S."/>
            <person name="Porcel Sanchis D."/>
            <person name="Osborn A."/>
            <person name="Robinson D."/>
            <person name="Louie K.B."/>
            <person name="Bowen B.P."/>
            <person name="Bowers R.M."/>
            <person name="Lee J."/>
            <person name="Arnau V."/>
            <person name="Diaz-Villanueva W."/>
            <person name="Stepanauskas R."/>
            <person name="Gosliner T."/>
            <person name="Date S.V."/>
            <person name="Northen T.R."/>
            <person name="Cheng J.F."/>
            <person name="Burkart M.D."/>
            <person name="Woyke T."/>
        </authorList>
    </citation>
    <scope>NUCLEOTIDE SEQUENCE</scope>
    <source>
        <strain evidence="1">Df01</strain>
    </source>
</reference>
<reference evidence="1" key="1">
    <citation type="submission" date="2022-08" db="EMBL/GenBank/DDBJ databases">
        <authorList>
            <person name="Dzunkova M."/>
            <person name="La Clair J."/>
            <person name="Tyml T."/>
            <person name="Doud D."/>
            <person name="Schulz F."/>
            <person name="Piquer S."/>
            <person name="Porcel Sanchis D."/>
            <person name="Osborn A."/>
            <person name="Robinson D."/>
            <person name="Louie K.B."/>
            <person name="Bowen B.P."/>
            <person name="Bowers R."/>
            <person name="Lee J."/>
            <person name="Arnau Llombart V."/>
            <person name="Diaz Villanueva W."/>
            <person name="Gosliner T."/>
            <person name="Northen T."/>
            <person name="Cheng J.-F."/>
            <person name="Burkart M.D."/>
            <person name="Woyke T."/>
        </authorList>
    </citation>
    <scope>NUCLEOTIDE SEQUENCE</scope>
    <source>
        <strain evidence="1">Df01</strain>
    </source>
</reference>
<dbReference type="EMBL" id="JANQAO010000003">
    <property type="protein sequence ID" value="MDM5147974.1"/>
    <property type="molecule type" value="Genomic_DNA"/>
</dbReference>
<gene>
    <name evidence="1" type="ORF">NQX30_06285</name>
</gene>
<sequence length="86" mass="9305">MINIQLLFFGRLREVLQSEGETLQLNVPSATLVDVISVLTARGGVWAEELSGNRALAYAIDRRFAKLVDAVYDGAEVAIFPPITGG</sequence>
<dbReference type="SUPFAM" id="SSF54285">
    <property type="entry name" value="MoaD/ThiS"/>
    <property type="match status" value="1"/>
</dbReference>
<dbReference type="InterPro" id="IPR003749">
    <property type="entry name" value="ThiS/MoaD-like"/>
</dbReference>
<protein>
    <submittedName>
        <fullName evidence="1">MoaD/ThiS family protein</fullName>
    </submittedName>
</protein>
<dbReference type="Gene3D" id="3.10.20.30">
    <property type="match status" value="1"/>
</dbReference>